<accession>A0AAJ0A887</accession>
<reference evidence="3" key="1">
    <citation type="submission" date="2021-06" db="EMBL/GenBank/DDBJ databases">
        <title>Comparative genomics, transcriptomics and evolutionary studies reveal genomic signatures of adaptation to plant cell wall in hemibiotrophic fungi.</title>
        <authorList>
            <consortium name="DOE Joint Genome Institute"/>
            <person name="Baroncelli R."/>
            <person name="Diaz J.F."/>
            <person name="Benocci T."/>
            <person name="Peng M."/>
            <person name="Battaglia E."/>
            <person name="Haridas S."/>
            <person name="Andreopoulos W."/>
            <person name="Labutti K."/>
            <person name="Pangilinan J."/>
            <person name="Floch G.L."/>
            <person name="Makela M.R."/>
            <person name="Henrissat B."/>
            <person name="Grigoriev I.V."/>
            <person name="Crouch J.A."/>
            <person name="De Vries R.P."/>
            <person name="Sukno S.A."/>
            <person name="Thon M.R."/>
        </authorList>
    </citation>
    <scope>NUCLEOTIDE SEQUENCE</scope>
    <source>
        <strain evidence="3">CBS 193.32</strain>
    </source>
</reference>
<feature type="region of interest" description="Disordered" evidence="1">
    <location>
        <begin position="335"/>
        <end position="369"/>
    </location>
</feature>
<gene>
    <name evidence="3" type="ORF">BDP55DRAFT_758957</name>
</gene>
<keyword evidence="2" id="KW-1133">Transmembrane helix</keyword>
<dbReference type="Proteomes" id="UP001224890">
    <property type="component" value="Unassembled WGS sequence"/>
</dbReference>
<evidence type="ECO:0000256" key="1">
    <source>
        <dbReference type="SAM" id="MobiDB-lite"/>
    </source>
</evidence>
<name>A0AAJ0A887_9PEZI</name>
<dbReference type="AlphaFoldDB" id="A0AAJ0A887"/>
<evidence type="ECO:0000256" key="2">
    <source>
        <dbReference type="SAM" id="Phobius"/>
    </source>
</evidence>
<keyword evidence="2" id="KW-0472">Membrane</keyword>
<feature type="compositionally biased region" description="Low complexity" evidence="1">
    <location>
        <begin position="95"/>
        <end position="107"/>
    </location>
</feature>
<organism evidence="3 4">
    <name type="scientific">Colletotrichum godetiae</name>
    <dbReference type="NCBI Taxonomy" id="1209918"/>
    <lineage>
        <taxon>Eukaryota</taxon>
        <taxon>Fungi</taxon>
        <taxon>Dikarya</taxon>
        <taxon>Ascomycota</taxon>
        <taxon>Pezizomycotina</taxon>
        <taxon>Sordariomycetes</taxon>
        <taxon>Hypocreomycetidae</taxon>
        <taxon>Glomerellales</taxon>
        <taxon>Glomerellaceae</taxon>
        <taxon>Colletotrichum</taxon>
        <taxon>Colletotrichum acutatum species complex</taxon>
    </lineage>
</organism>
<keyword evidence="2" id="KW-0812">Transmembrane</keyword>
<keyword evidence="4" id="KW-1185">Reference proteome</keyword>
<evidence type="ECO:0000313" key="4">
    <source>
        <dbReference type="Proteomes" id="UP001224890"/>
    </source>
</evidence>
<dbReference type="RefSeq" id="XP_060423074.1">
    <property type="nucleotide sequence ID" value="XM_060580816.1"/>
</dbReference>
<proteinExistence type="predicted"/>
<evidence type="ECO:0000313" key="3">
    <source>
        <dbReference type="EMBL" id="KAK1658310.1"/>
    </source>
</evidence>
<feature type="compositionally biased region" description="Polar residues" evidence="1">
    <location>
        <begin position="48"/>
        <end position="65"/>
    </location>
</feature>
<sequence>MPEVCKATVVPLLTSTSCDKISTPGATKIVEPPSSSKGTIPSYPANPIQASQSERNVSRTQTKVDTSLGVPQVSESTMTPPDPIPSQRSPKNVSQTQADAGTQTGQASVPIPLVDKLSSHEVANPAESRYPQSQQSVSQTQASAITSRAMQSDENVASNVSPFLDSEHLLTNQPDISPAQRNKEMDQTSTPLVPAEDQNPVTGASSAFLMCLQLAIVEMASSLLLVSIGIIVQLIFISKHAVKFDRIDLTDFYFCDGSTQSERKAILKAAKRAKKMADSERKAQKAARKEAKKSLDSGSALVTGNSQISLFHEKGVLDETEAALDWQDASINLPSPSTTRSGIDFSSFGLPQRKKNKKTKSQKKATTATVTAGDAQVTAFPEPRSGYAHNCLGPSNPSTLRKAYWVD</sequence>
<feature type="region of interest" description="Disordered" evidence="1">
    <location>
        <begin position="173"/>
        <end position="198"/>
    </location>
</feature>
<comment type="caution">
    <text evidence="3">The sequence shown here is derived from an EMBL/GenBank/DDBJ whole genome shotgun (WGS) entry which is preliminary data.</text>
</comment>
<dbReference type="GeneID" id="85465342"/>
<dbReference type="EMBL" id="JAHMHR010000075">
    <property type="protein sequence ID" value="KAK1658310.1"/>
    <property type="molecule type" value="Genomic_DNA"/>
</dbReference>
<feature type="transmembrane region" description="Helical" evidence="2">
    <location>
        <begin position="214"/>
        <end position="237"/>
    </location>
</feature>
<feature type="region of interest" description="Disordered" evidence="1">
    <location>
        <begin position="22"/>
        <end position="109"/>
    </location>
</feature>
<dbReference type="PROSITE" id="PS51257">
    <property type="entry name" value="PROKAR_LIPOPROTEIN"/>
    <property type="match status" value="1"/>
</dbReference>
<feature type="compositionally biased region" description="Basic residues" evidence="1">
    <location>
        <begin position="352"/>
        <end position="363"/>
    </location>
</feature>
<protein>
    <submittedName>
        <fullName evidence="3">Uncharacterized protein</fullName>
    </submittedName>
</protein>